<dbReference type="STRING" id="31234.E3M6D3"/>
<dbReference type="SUPFAM" id="SSF55666">
    <property type="entry name" value="Ribonuclease PH domain 2-like"/>
    <property type="match status" value="1"/>
</dbReference>
<dbReference type="InterPro" id="IPR001247">
    <property type="entry name" value="ExoRNase_PH_dom1"/>
</dbReference>
<dbReference type="InterPro" id="IPR015847">
    <property type="entry name" value="ExoRNase_PH_dom2"/>
</dbReference>
<dbReference type="Pfam" id="PF01138">
    <property type="entry name" value="RNase_PH"/>
    <property type="match status" value="1"/>
</dbReference>
<evidence type="ECO:0000256" key="12">
    <source>
        <dbReference type="SAM" id="MobiDB-lite"/>
    </source>
</evidence>
<evidence type="ECO:0000259" key="13">
    <source>
        <dbReference type="Pfam" id="PF01138"/>
    </source>
</evidence>
<feature type="region of interest" description="Disordered" evidence="12">
    <location>
        <begin position="88"/>
        <end position="115"/>
    </location>
</feature>
<comment type="subunit">
    <text evidence="10">Component of the RNA exosome complex.</text>
</comment>
<dbReference type="InterPro" id="IPR027408">
    <property type="entry name" value="PNPase/RNase_PH_dom_sf"/>
</dbReference>
<dbReference type="Gene3D" id="1.10.287.810">
    <property type="entry name" value="Mitochondrial import inner membrane translocase subunit tim13 like domains"/>
    <property type="match status" value="1"/>
</dbReference>
<feature type="domain" description="Exoribonuclease phosphorolytic" evidence="13">
    <location>
        <begin position="134"/>
        <end position="263"/>
    </location>
</feature>
<keyword evidence="17" id="KW-1185">Reference proteome</keyword>
<evidence type="ECO:0000256" key="7">
    <source>
        <dbReference type="ARBA" id="ARBA00022835"/>
    </source>
</evidence>
<dbReference type="GO" id="GO:0071051">
    <property type="term" value="P:poly(A)-dependent snoRNA 3'-end processing"/>
    <property type="evidence" value="ECO:0007669"/>
    <property type="project" value="TreeGrafter"/>
</dbReference>
<dbReference type="CDD" id="cd11370">
    <property type="entry name" value="RNase_PH_RRP41"/>
    <property type="match status" value="1"/>
</dbReference>
<dbReference type="GO" id="GO:0034475">
    <property type="term" value="P:U4 snRNA 3'-end processing"/>
    <property type="evidence" value="ECO:0007669"/>
    <property type="project" value="TreeGrafter"/>
</dbReference>
<dbReference type="GO" id="GO:0005730">
    <property type="term" value="C:nucleolus"/>
    <property type="evidence" value="ECO:0007669"/>
    <property type="project" value="UniProtKB-SubCell"/>
</dbReference>
<dbReference type="GO" id="GO:0000177">
    <property type="term" value="C:cytoplasmic exosome (RNase complex)"/>
    <property type="evidence" value="ECO:0007669"/>
    <property type="project" value="TreeGrafter"/>
</dbReference>
<dbReference type="eggNOG" id="KOG1068">
    <property type="taxonomic scope" value="Eukaryota"/>
</dbReference>
<comment type="function">
    <text evidence="9">Non-catalytic component of the RNA exosome complex which has 3'-&gt;5' exoribonuclease activity and participates in a multitude of cellular RNA processing and degradation events.</text>
</comment>
<name>E3M6D3_CAERE</name>
<organism evidence="17">
    <name type="scientific">Caenorhabditis remanei</name>
    <name type="common">Caenorhabditis vulgaris</name>
    <dbReference type="NCBI Taxonomy" id="31234"/>
    <lineage>
        <taxon>Eukaryota</taxon>
        <taxon>Metazoa</taxon>
        <taxon>Ecdysozoa</taxon>
        <taxon>Nematoda</taxon>
        <taxon>Chromadorea</taxon>
        <taxon>Rhabditida</taxon>
        <taxon>Rhabditina</taxon>
        <taxon>Rhabditomorpha</taxon>
        <taxon>Rhabditoidea</taxon>
        <taxon>Rhabditidae</taxon>
        <taxon>Peloderinae</taxon>
        <taxon>Caenorhabditis</taxon>
    </lineage>
</organism>
<dbReference type="FunCoup" id="E3M6D3">
    <property type="interactions" value="2272"/>
</dbReference>
<gene>
    <name evidence="16" type="primary">Cre-tin-9.2</name>
    <name evidence="16" type="ORF">CRE_10298</name>
</gene>
<evidence type="ECO:0000256" key="3">
    <source>
        <dbReference type="ARBA" id="ARBA00004642"/>
    </source>
</evidence>
<dbReference type="GO" id="GO:0003723">
    <property type="term" value="F:RNA binding"/>
    <property type="evidence" value="ECO:0007669"/>
    <property type="project" value="UniProtKB-KW"/>
</dbReference>
<evidence type="ECO:0000256" key="1">
    <source>
        <dbReference type="ARBA" id="ARBA00004496"/>
    </source>
</evidence>
<evidence type="ECO:0000313" key="16">
    <source>
        <dbReference type="EMBL" id="EFO92915.1"/>
    </source>
</evidence>
<comment type="subcellular location">
    <subcellularLocation>
        <location evidence="1">Cytoplasm</location>
    </subcellularLocation>
    <subcellularLocation>
        <location evidence="2">Nucleus</location>
        <location evidence="2">Nucleolus</location>
    </subcellularLocation>
    <subcellularLocation>
        <location evidence="3">Nucleus</location>
        <location evidence="3">Nucleoplasm</location>
    </subcellularLocation>
</comment>
<dbReference type="InterPro" id="IPR018336">
    <property type="entry name" value="RNase_PH_CS"/>
</dbReference>
<dbReference type="AlphaFoldDB" id="E3M6D3"/>
<proteinExistence type="inferred from homology"/>
<dbReference type="InParanoid" id="E3M6D3"/>
<evidence type="ECO:0000256" key="11">
    <source>
        <dbReference type="ARBA" id="ARBA00073078"/>
    </source>
</evidence>
<evidence type="ECO:0000256" key="2">
    <source>
        <dbReference type="ARBA" id="ARBA00004604"/>
    </source>
</evidence>
<accession>E3M6D3</accession>
<dbReference type="GO" id="GO:0016075">
    <property type="term" value="P:rRNA catabolic process"/>
    <property type="evidence" value="ECO:0007669"/>
    <property type="project" value="TreeGrafter"/>
</dbReference>
<feature type="compositionally biased region" description="Low complexity" evidence="12">
    <location>
        <begin position="102"/>
        <end position="115"/>
    </location>
</feature>
<reference evidence="16" key="1">
    <citation type="submission" date="2007-07" db="EMBL/GenBank/DDBJ databases">
        <title>PCAP assembly of the Caenorhabditis remanei genome.</title>
        <authorList>
            <consortium name="The Caenorhabditis remanei Sequencing Consortium"/>
            <person name="Wilson R.K."/>
        </authorList>
    </citation>
    <scope>NUCLEOTIDE SEQUENCE [LARGE SCALE GENOMIC DNA]</scope>
    <source>
        <strain evidence="16">PB4641</strain>
    </source>
</reference>
<dbReference type="InterPro" id="IPR020568">
    <property type="entry name" value="Ribosomal_Su5_D2-typ_SF"/>
</dbReference>
<dbReference type="OrthoDB" id="27298at2759"/>
<evidence type="ECO:0000256" key="9">
    <source>
        <dbReference type="ARBA" id="ARBA00058393"/>
    </source>
</evidence>
<dbReference type="Pfam" id="PF02953">
    <property type="entry name" value="zf-Tim10_DDP"/>
    <property type="match status" value="1"/>
</dbReference>
<feature type="domain" description="Exoribonuclease phosphorolytic" evidence="15">
    <location>
        <begin position="267"/>
        <end position="346"/>
    </location>
</feature>
<dbReference type="FunFam" id="3.30.230.70:FF:000004">
    <property type="entry name" value="Exosome complex component Rrp41"/>
    <property type="match status" value="1"/>
</dbReference>
<evidence type="ECO:0000313" key="17">
    <source>
        <dbReference type="Proteomes" id="UP000008281"/>
    </source>
</evidence>
<dbReference type="Gene3D" id="3.30.230.70">
    <property type="entry name" value="GHMP Kinase, N-terminal domain"/>
    <property type="match status" value="1"/>
</dbReference>
<dbReference type="Proteomes" id="UP000008281">
    <property type="component" value="Unassembled WGS sequence"/>
</dbReference>
<evidence type="ECO:0000259" key="15">
    <source>
        <dbReference type="Pfam" id="PF03725"/>
    </source>
</evidence>
<dbReference type="OMA" id="DKQMRVN"/>
<comment type="similarity">
    <text evidence="4">Belongs to the RNase PH family.</text>
</comment>
<evidence type="ECO:0000256" key="4">
    <source>
        <dbReference type="ARBA" id="ARBA00006678"/>
    </source>
</evidence>
<keyword evidence="5" id="KW-0963">Cytoplasm</keyword>
<keyword evidence="7" id="KW-0271">Exosome</keyword>
<dbReference type="GO" id="GO:0071028">
    <property type="term" value="P:nuclear mRNA surveillance"/>
    <property type="evidence" value="ECO:0007669"/>
    <property type="project" value="TreeGrafter"/>
</dbReference>
<dbReference type="Pfam" id="PF03725">
    <property type="entry name" value="RNase_PH_C"/>
    <property type="match status" value="1"/>
</dbReference>
<evidence type="ECO:0000256" key="8">
    <source>
        <dbReference type="ARBA" id="ARBA00022884"/>
    </source>
</evidence>
<dbReference type="InterPro" id="IPR036345">
    <property type="entry name" value="ExoRNase_PH_dom2_sf"/>
</dbReference>
<dbReference type="EMBL" id="DS268426">
    <property type="protein sequence ID" value="EFO92915.1"/>
    <property type="molecule type" value="Genomic_DNA"/>
</dbReference>
<evidence type="ECO:0000259" key="14">
    <source>
        <dbReference type="Pfam" id="PF02953"/>
    </source>
</evidence>
<evidence type="ECO:0000256" key="10">
    <source>
        <dbReference type="ARBA" id="ARBA00062379"/>
    </source>
</evidence>
<sequence>MNSIQNIQQVLNLQIRLFIPRFQLREFLTVYNTLSERCFNACARDYTTSTLTKDEGSCVSQCIDKQMLVNRRFMLVFAEQAPKALFKQGEQSPTEAIKSAKPEQTPASQTTETPTTMSIISEHGFRIDGRRPAQIRNINTRLGLNRNAEGSCYLEHGNTKVLCAVYGPYEGKASKRLEDRCAIVCQYSTTTFSGLERKNRPRGDRKSTEISRLLEKAFESVILTESFPRSQIDIFCEVIQGDGSNLAACVNATSLALADAGIPMKGIASAATCGIVDAKPIVDLTSREETDLLPRVTVSGFSSIILLLHSKFQLATICGRDEVILVELQNRLHIDHLSVVMDAAKATCADVYECLAVVAQQHLKACAPILGH</sequence>
<dbReference type="GO" id="GO:0000176">
    <property type="term" value="C:nuclear exosome (RNase complex)"/>
    <property type="evidence" value="ECO:0007669"/>
    <property type="project" value="TreeGrafter"/>
</dbReference>
<dbReference type="PANTHER" id="PTHR11953">
    <property type="entry name" value="EXOSOME COMPLEX COMPONENT"/>
    <property type="match status" value="1"/>
</dbReference>
<dbReference type="PANTHER" id="PTHR11953:SF0">
    <property type="entry name" value="EXOSOME COMPLEX COMPONENT RRP41"/>
    <property type="match status" value="1"/>
</dbReference>
<evidence type="ECO:0000256" key="5">
    <source>
        <dbReference type="ARBA" id="ARBA00022490"/>
    </source>
</evidence>
<protein>
    <recommendedName>
        <fullName evidence="11">Putative exosome complex component RRP41</fullName>
    </recommendedName>
</protein>
<dbReference type="InterPro" id="IPR035427">
    <property type="entry name" value="Tim10-like_dom_sf"/>
</dbReference>
<dbReference type="GO" id="GO:0006364">
    <property type="term" value="P:rRNA processing"/>
    <property type="evidence" value="ECO:0007669"/>
    <property type="project" value="UniProtKB-KW"/>
</dbReference>
<dbReference type="SUPFAM" id="SSF54211">
    <property type="entry name" value="Ribosomal protein S5 domain 2-like"/>
    <property type="match status" value="1"/>
</dbReference>
<dbReference type="GO" id="GO:0005654">
    <property type="term" value="C:nucleoplasm"/>
    <property type="evidence" value="ECO:0007669"/>
    <property type="project" value="UniProtKB-SubCell"/>
</dbReference>
<dbReference type="InterPro" id="IPR004217">
    <property type="entry name" value="Tim10-like"/>
</dbReference>
<dbReference type="PROSITE" id="PS01277">
    <property type="entry name" value="RIBONUCLEASE_PH"/>
    <property type="match status" value="1"/>
</dbReference>
<keyword evidence="6" id="KW-0698">rRNA processing</keyword>
<dbReference type="InterPro" id="IPR050080">
    <property type="entry name" value="RNase_PH"/>
</dbReference>
<dbReference type="HOGENOM" id="CLU_934563_0_0_1"/>
<dbReference type="SUPFAM" id="SSF144122">
    <property type="entry name" value="Tim10-like"/>
    <property type="match status" value="1"/>
</dbReference>
<evidence type="ECO:0000256" key="6">
    <source>
        <dbReference type="ARBA" id="ARBA00022552"/>
    </source>
</evidence>
<keyword evidence="8" id="KW-0694">RNA-binding</keyword>
<feature type="domain" description="Tim10-like" evidence="14">
    <location>
        <begin position="23"/>
        <end position="78"/>
    </location>
</feature>